<dbReference type="CDD" id="cd00136">
    <property type="entry name" value="PDZ_canonical"/>
    <property type="match status" value="1"/>
</dbReference>
<keyword evidence="1" id="KW-0175">Coiled coil</keyword>
<reference evidence="4 5" key="1">
    <citation type="journal article" date="2021" name="Genome Biol.">
        <title>AFLAP: assembly-free linkage analysis pipeline using k-mers from genome sequencing data.</title>
        <authorList>
            <person name="Fletcher K."/>
            <person name="Zhang L."/>
            <person name="Gil J."/>
            <person name="Han R."/>
            <person name="Cavanaugh K."/>
            <person name="Michelmore R."/>
        </authorList>
    </citation>
    <scope>NUCLEOTIDE SEQUENCE [LARGE SCALE GENOMIC DNA]</scope>
    <source>
        <strain evidence="4 5">SF5</strain>
    </source>
</reference>
<dbReference type="InterPro" id="IPR036034">
    <property type="entry name" value="PDZ_sf"/>
</dbReference>
<dbReference type="AlphaFoldDB" id="A0A976FRF1"/>
<evidence type="ECO:0000256" key="2">
    <source>
        <dbReference type="SAM" id="MobiDB-lite"/>
    </source>
</evidence>
<gene>
    <name evidence="4" type="ORF">CCR75_002701</name>
</gene>
<sequence length="569" mass="63067">MSSVYPASVSPVSVPSSGSQIPIQTPTITFSAIQSVSESYNVKTNDSELIFSSSDAYDSEMLSERQLIARGRALLQAYQSQKQQWLKRTETDGNHSSVNIFEHLEPLTLEHSSPITRHLSTIEASSIATKEETMTPLPISFLNSTTTEIDSRNNGPLSTSERTVPEPLLVTHDEQHWTDFMQLLKTHTRTMEMLDTQLNQLWGDLVSVDENASESVKLLHIAGTQVLQQKQEVEVALLKLVEVLGSQVFLTGFILDENVQVGAHELRLTLETSEKLVDSLMTDMDTLKLQDGFMNKSADAMVTSLQQQLRDKGEQLQASEATIAALKHELKEEKQKAAKNDEKSSEPEIHEIGTQCSHAPLPVKPEQSPALSENLYEQESKSENDLLEPLKEHTSQQQEIKVFNSQTLDVIFQDTGPIGLHFQANVPDAGATVRAVLPATAAAKKKILKPFDQLVAVNQIAVHTAPFRHIMLLLQGGLRPLTLTFKRFMPVQEALVLNDDNVKETDLDEEVVLDEGTLVDLEQLRVPVLPLLPESTQNNEMNAADVLLSSLFSLFWNPPTTTTAVADTI</sequence>
<proteinExistence type="predicted"/>
<dbReference type="PROSITE" id="PS50106">
    <property type="entry name" value="PDZ"/>
    <property type="match status" value="1"/>
</dbReference>
<dbReference type="GeneID" id="94346469"/>
<dbReference type="Gene3D" id="2.30.42.10">
    <property type="match status" value="1"/>
</dbReference>
<dbReference type="OrthoDB" id="2020426at2759"/>
<accession>A0A976FRF1</accession>
<dbReference type="InterPro" id="IPR001478">
    <property type="entry name" value="PDZ"/>
</dbReference>
<evidence type="ECO:0000313" key="4">
    <source>
        <dbReference type="EMBL" id="TDH71194.1"/>
    </source>
</evidence>
<name>A0A976FRF1_BRELC</name>
<dbReference type="SMART" id="SM00228">
    <property type="entry name" value="PDZ"/>
    <property type="match status" value="1"/>
</dbReference>
<protein>
    <recommendedName>
        <fullName evidence="3">PDZ domain-containing protein</fullName>
    </recommendedName>
</protein>
<feature type="region of interest" description="Disordered" evidence="2">
    <location>
        <begin position="353"/>
        <end position="384"/>
    </location>
</feature>
<evidence type="ECO:0000256" key="1">
    <source>
        <dbReference type="SAM" id="Coils"/>
    </source>
</evidence>
<organism evidence="4 5">
    <name type="scientific">Bremia lactucae</name>
    <name type="common">Lettuce downy mildew</name>
    <dbReference type="NCBI Taxonomy" id="4779"/>
    <lineage>
        <taxon>Eukaryota</taxon>
        <taxon>Sar</taxon>
        <taxon>Stramenopiles</taxon>
        <taxon>Oomycota</taxon>
        <taxon>Peronosporomycetes</taxon>
        <taxon>Peronosporales</taxon>
        <taxon>Peronosporaceae</taxon>
        <taxon>Bremia</taxon>
    </lineage>
</organism>
<dbReference type="RefSeq" id="XP_067820693.1">
    <property type="nucleotide sequence ID" value="XM_067960798.1"/>
</dbReference>
<feature type="coiled-coil region" evidence="1">
    <location>
        <begin position="302"/>
        <end position="343"/>
    </location>
</feature>
<evidence type="ECO:0000313" key="5">
    <source>
        <dbReference type="Proteomes" id="UP000294530"/>
    </source>
</evidence>
<feature type="domain" description="PDZ" evidence="3">
    <location>
        <begin position="407"/>
        <end position="489"/>
    </location>
</feature>
<dbReference type="EMBL" id="SHOA02000004">
    <property type="protein sequence ID" value="TDH71194.1"/>
    <property type="molecule type" value="Genomic_DNA"/>
</dbReference>
<dbReference type="SUPFAM" id="SSF50156">
    <property type="entry name" value="PDZ domain-like"/>
    <property type="match status" value="1"/>
</dbReference>
<dbReference type="Proteomes" id="UP000294530">
    <property type="component" value="Unassembled WGS sequence"/>
</dbReference>
<evidence type="ECO:0000259" key="3">
    <source>
        <dbReference type="PROSITE" id="PS50106"/>
    </source>
</evidence>
<keyword evidence="5" id="KW-1185">Reference proteome</keyword>
<dbReference type="KEGG" id="blac:94346469"/>
<comment type="caution">
    <text evidence="4">The sequence shown here is derived from an EMBL/GenBank/DDBJ whole genome shotgun (WGS) entry which is preliminary data.</text>
</comment>